<organism evidence="4 5">
    <name type="scientific">Papaver atlanticum</name>
    <dbReference type="NCBI Taxonomy" id="357466"/>
    <lineage>
        <taxon>Eukaryota</taxon>
        <taxon>Viridiplantae</taxon>
        <taxon>Streptophyta</taxon>
        <taxon>Embryophyta</taxon>
        <taxon>Tracheophyta</taxon>
        <taxon>Spermatophyta</taxon>
        <taxon>Magnoliopsida</taxon>
        <taxon>Ranunculales</taxon>
        <taxon>Papaveraceae</taxon>
        <taxon>Papaveroideae</taxon>
        <taxon>Papaver</taxon>
    </lineage>
</organism>
<dbReference type="Proteomes" id="UP001202328">
    <property type="component" value="Unassembled WGS sequence"/>
</dbReference>
<reference evidence="4" key="1">
    <citation type="submission" date="2022-04" db="EMBL/GenBank/DDBJ databases">
        <title>A functionally conserved STORR gene fusion in Papaver species that diverged 16.8 million years ago.</title>
        <authorList>
            <person name="Catania T."/>
        </authorList>
    </citation>
    <scope>NUCLEOTIDE SEQUENCE</scope>
    <source>
        <strain evidence="4">S-188037</strain>
    </source>
</reference>
<feature type="compositionally biased region" description="Polar residues" evidence="2">
    <location>
        <begin position="389"/>
        <end position="417"/>
    </location>
</feature>
<dbReference type="EMBL" id="JAJJMB010000289">
    <property type="protein sequence ID" value="KAI3962606.1"/>
    <property type="molecule type" value="Genomic_DNA"/>
</dbReference>
<sequence>MYKQVGHILIRNEDGQPRTLFNIGDSASPTDGQQIEDPASPTNRQQIEDPASPTDRQQMVGRIMDSTKRFETKARNDEPVFGATGVLLALHQRERDEVSRFNTMVGLSRYIKITENVAYLTRPETINHFVLADTEILGQQHRACPVCMYLPQKCEESCPFVRFFEEHVSGGSIRNFYALLLGTTDVLPDRLNPWSADDIAIINTKTVEFEDNARVHDPVYGITGIILSLYRRWWNLNRQVNLIEEAEQRHLNVQNFPTAQIGSCDSTTDEGKGIVVPESTSVADNESSTIAYLNHCLFMEEDNESLHSREKLLGKYMEFQHEVASLTPLPQEWNYSFFFLQGESSNSSPLSSVDHQMNQSSDDRLQQQPEQLPDRLPVQDIPQRIAENVPQNVPSQLQQLAAPSHSQQGASSSLRALTSSQQGMSSSSSGTPPTSATTDTA</sequence>
<feature type="region of interest" description="Disordered" evidence="2">
    <location>
        <begin position="347"/>
        <end position="367"/>
    </location>
</feature>
<feature type="region of interest" description="Disordered" evidence="2">
    <location>
        <begin position="16"/>
        <end position="59"/>
    </location>
</feature>
<feature type="domain" description="LOB" evidence="3">
    <location>
        <begin position="142"/>
        <end position="247"/>
    </location>
</feature>
<evidence type="ECO:0000313" key="4">
    <source>
        <dbReference type="EMBL" id="KAI3962606.1"/>
    </source>
</evidence>
<proteinExistence type="inferred from homology"/>
<comment type="similarity">
    <text evidence="1">Belongs to the LOB domain-containing protein family.</text>
</comment>
<keyword evidence="5" id="KW-1185">Reference proteome</keyword>
<evidence type="ECO:0000313" key="5">
    <source>
        <dbReference type="Proteomes" id="UP001202328"/>
    </source>
</evidence>
<dbReference type="InterPro" id="IPR004883">
    <property type="entry name" value="LOB"/>
</dbReference>
<feature type="compositionally biased region" description="Low complexity" evidence="2">
    <location>
        <begin position="418"/>
        <end position="441"/>
    </location>
</feature>
<dbReference type="Pfam" id="PF03195">
    <property type="entry name" value="LOB"/>
    <property type="match status" value="1"/>
</dbReference>
<comment type="caution">
    <text evidence="4">The sequence shown here is derived from an EMBL/GenBank/DDBJ whole genome shotgun (WGS) entry which is preliminary data.</text>
</comment>
<feature type="region of interest" description="Disordered" evidence="2">
    <location>
        <begin position="387"/>
        <end position="441"/>
    </location>
</feature>
<dbReference type="PROSITE" id="PS50891">
    <property type="entry name" value="LOB"/>
    <property type="match status" value="1"/>
</dbReference>
<protein>
    <recommendedName>
        <fullName evidence="3">LOB domain-containing protein</fullName>
    </recommendedName>
</protein>
<dbReference type="AlphaFoldDB" id="A0AAD4TL86"/>
<evidence type="ECO:0000256" key="1">
    <source>
        <dbReference type="ARBA" id="ARBA00005474"/>
    </source>
</evidence>
<evidence type="ECO:0000256" key="2">
    <source>
        <dbReference type="SAM" id="MobiDB-lite"/>
    </source>
</evidence>
<name>A0AAD4TL86_9MAGN</name>
<evidence type="ECO:0000259" key="3">
    <source>
        <dbReference type="PROSITE" id="PS50891"/>
    </source>
</evidence>
<accession>A0AAD4TL86</accession>
<gene>
    <name evidence="4" type="ORF">MKW98_008473</name>
</gene>